<dbReference type="AlphaFoldDB" id="A0AAD9P3S1"/>
<evidence type="ECO:0000256" key="7">
    <source>
        <dbReference type="ARBA" id="ARBA00022833"/>
    </source>
</evidence>
<organism evidence="15 16">
    <name type="scientific">Ridgeia piscesae</name>
    <name type="common">Tubeworm</name>
    <dbReference type="NCBI Taxonomy" id="27915"/>
    <lineage>
        <taxon>Eukaryota</taxon>
        <taxon>Metazoa</taxon>
        <taxon>Spiralia</taxon>
        <taxon>Lophotrochozoa</taxon>
        <taxon>Annelida</taxon>
        <taxon>Polychaeta</taxon>
        <taxon>Sedentaria</taxon>
        <taxon>Canalipalpata</taxon>
        <taxon>Sabellida</taxon>
        <taxon>Siboglinidae</taxon>
        <taxon>Ridgeia</taxon>
    </lineage>
</organism>
<feature type="compositionally biased region" description="Low complexity" evidence="13">
    <location>
        <begin position="848"/>
        <end position="858"/>
    </location>
</feature>
<evidence type="ECO:0000313" key="16">
    <source>
        <dbReference type="Proteomes" id="UP001209878"/>
    </source>
</evidence>
<dbReference type="PANTHER" id="PTHR45888">
    <property type="entry name" value="HL01030P-RELATED"/>
    <property type="match status" value="1"/>
</dbReference>
<evidence type="ECO:0000256" key="11">
    <source>
        <dbReference type="ARBA" id="ARBA00023242"/>
    </source>
</evidence>
<feature type="region of interest" description="Disordered" evidence="13">
    <location>
        <begin position="293"/>
        <end position="315"/>
    </location>
</feature>
<dbReference type="FunFam" id="3.30.40.10:FF:000202">
    <property type="entry name" value="PHD finger protein 10 isoform X1"/>
    <property type="match status" value="1"/>
</dbReference>
<dbReference type="GO" id="GO:0007399">
    <property type="term" value="P:nervous system development"/>
    <property type="evidence" value="ECO:0007669"/>
    <property type="project" value="UniProtKB-KW"/>
</dbReference>
<feature type="compositionally biased region" description="Polar residues" evidence="13">
    <location>
        <begin position="293"/>
        <end position="307"/>
    </location>
</feature>
<dbReference type="InterPro" id="IPR011011">
    <property type="entry name" value="Znf_FYVE_PHD"/>
</dbReference>
<evidence type="ECO:0000256" key="5">
    <source>
        <dbReference type="ARBA" id="ARBA00022737"/>
    </source>
</evidence>
<feature type="region of interest" description="Disordered" evidence="13">
    <location>
        <begin position="468"/>
        <end position="600"/>
    </location>
</feature>
<keyword evidence="9" id="KW-0805">Transcription regulation</keyword>
<comment type="caution">
    <text evidence="15">The sequence shown here is derived from an EMBL/GenBank/DDBJ whole genome shotgun (WGS) entry which is preliminary data.</text>
</comment>
<dbReference type="CDD" id="cd15528">
    <property type="entry name" value="PHD1_PHF10"/>
    <property type="match status" value="1"/>
</dbReference>
<feature type="compositionally biased region" description="Gly residues" evidence="13">
    <location>
        <begin position="547"/>
        <end position="557"/>
    </location>
</feature>
<dbReference type="InterPro" id="IPR038045">
    <property type="entry name" value="PHF10_PHD_finger_1"/>
</dbReference>
<evidence type="ECO:0000256" key="6">
    <source>
        <dbReference type="ARBA" id="ARBA00022771"/>
    </source>
</evidence>
<reference evidence="15" key="1">
    <citation type="journal article" date="2023" name="Mol. Biol. Evol.">
        <title>Third-Generation Sequencing Reveals the Adaptive Role of the Epigenome in Three Deep-Sea Polychaetes.</title>
        <authorList>
            <person name="Perez M."/>
            <person name="Aroh O."/>
            <person name="Sun Y."/>
            <person name="Lan Y."/>
            <person name="Juniper S.K."/>
            <person name="Young C.R."/>
            <person name="Angers B."/>
            <person name="Qian P.Y."/>
        </authorList>
    </citation>
    <scope>NUCLEOTIDE SEQUENCE</scope>
    <source>
        <strain evidence="15">R07B-5</strain>
    </source>
</reference>
<keyword evidence="7" id="KW-0862">Zinc</keyword>
<keyword evidence="6 12" id="KW-0863">Zinc-finger</keyword>
<dbReference type="SMART" id="SM00184">
    <property type="entry name" value="RING"/>
    <property type="match status" value="2"/>
</dbReference>
<dbReference type="Pfam" id="PF00628">
    <property type="entry name" value="PHD"/>
    <property type="match status" value="2"/>
</dbReference>
<dbReference type="InterPro" id="IPR001965">
    <property type="entry name" value="Znf_PHD"/>
</dbReference>
<evidence type="ECO:0000256" key="8">
    <source>
        <dbReference type="ARBA" id="ARBA00022902"/>
    </source>
</evidence>
<dbReference type="PROSITE" id="PS50016">
    <property type="entry name" value="ZF_PHD_2"/>
    <property type="match status" value="1"/>
</dbReference>
<dbReference type="Gene3D" id="3.30.40.10">
    <property type="entry name" value="Zinc/RING finger domain, C3HC4 (zinc finger)"/>
    <property type="match status" value="1"/>
</dbReference>
<proteinExistence type="inferred from homology"/>
<keyword evidence="8" id="KW-0524">Neurogenesis</keyword>
<dbReference type="CDD" id="cd15529">
    <property type="entry name" value="PHD2_PHF10"/>
    <property type="match status" value="1"/>
</dbReference>
<evidence type="ECO:0000256" key="1">
    <source>
        <dbReference type="ARBA" id="ARBA00004123"/>
    </source>
</evidence>
<feature type="region of interest" description="Disordered" evidence="13">
    <location>
        <begin position="813"/>
        <end position="944"/>
    </location>
</feature>
<dbReference type="InterPro" id="IPR019787">
    <property type="entry name" value="Znf_PHD-finger"/>
</dbReference>
<evidence type="ECO:0000256" key="13">
    <source>
        <dbReference type="SAM" id="MobiDB-lite"/>
    </source>
</evidence>
<feature type="compositionally biased region" description="Acidic residues" evidence="13">
    <location>
        <begin position="586"/>
        <end position="595"/>
    </location>
</feature>
<feature type="compositionally biased region" description="Basic and acidic residues" evidence="13">
    <location>
        <begin position="559"/>
        <end position="573"/>
    </location>
</feature>
<gene>
    <name evidence="15" type="ORF">NP493_164g03071</name>
</gene>
<dbReference type="EMBL" id="JAODUO010000164">
    <property type="protein sequence ID" value="KAK2187481.1"/>
    <property type="molecule type" value="Genomic_DNA"/>
</dbReference>
<keyword evidence="5" id="KW-0677">Repeat</keyword>
<evidence type="ECO:0000313" key="15">
    <source>
        <dbReference type="EMBL" id="KAK2187481.1"/>
    </source>
</evidence>
<dbReference type="SUPFAM" id="SSF57903">
    <property type="entry name" value="FYVE/PHD zinc finger"/>
    <property type="match status" value="2"/>
</dbReference>
<feature type="compositionally biased region" description="Low complexity" evidence="13">
    <location>
        <begin position="879"/>
        <end position="888"/>
    </location>
</feature>
<dbReference type="InterPro" id="IPR001841">
    <property type="entry name" value="Znf_RING"/>
</dbReference>
<dbReference type="InterPro" id="IPR013083">
    <property type="entry name" value="Znf_RING/FYVE/PHD"/>
</dbReference>
<dbReference type="CDD" id="cd21085">
    <property type="entry name" value="WH_NTD_PHF10"/>
    <property type="match status" value="1"/>
</dbReference>
<feature type="compositionally biased region" description="Basic and acidic residues" evidence="13">
    <location>
        <begin position="890"/>
        <end position="900"/>
    </location>
</feature>
<protein>
    <recommendedName>
        <fullName evidence="3">PHD finger protein 10</fullName>
    </recommendedName>
</protein>
<comment type="subcellular location">
    <subcellularLocation>
        <location evidence="1">Nucleus</location>
    </subcellularLocation>
</comment>
<evidence type="ECO:0000259" key="14">
    <source>
        <dbReference type="PROSITE" id="PS50016"/>
    </source>
</evidence>
<keyword evidence="4" id="KW-0479">Metal-binding</keyword>
<dbReference type="Proteomes" id="UP001209878">
    <property type="component" value="Unassembled WGS sequence"/>
</dbReference>
<keyword evidence="11" id="KW-0539">Nucleus</keyword>
<feature type="compositionally biased region" description="Basic and acidic residues" evidence="13">
    <location>
        <begin position="495"/>
        <end position="506"/>
    </location>
</feature>
<dbReference type="GO" id="GO:0008270">
    <property type="term" value="F:zinc ion binding"/>
    <property type="evidence" value="ECO:0007669"/>
    <property type="project" value="UniProtKB-KW"/>
</dbReference>
<evidence type="ECO:0000256" key="4">
    <source>
        <dbReference type="ARBA" id="ARBA00022723"/>
    </source>
</evidence>
<evidence type="ECO:0000256" key="2">
    <source>
        <dbReference type="ARBA" id="ARBA00006097"/>
    </source>
</evidence>
<dbReference type="GO" id="GO:0071564">
    <property type="term" value="C:npBAF complex"/>
    <property type="evidence" value="ECO:0007669"/>
    <property type="project" value="InterPro"/>
</dbReference>
<evidence type="ECO:0000256" key="12">
    <source>
        <dbReference type="PROSITE-ProRule" id="PRU00146"/>
    </source>
</evidence>
<keyword evidence="10" id="KW-0804">Transcription</keyword>
<evidence type="ECO:0000256" key="9">
    <source>
        <dbReference type="ARBA" id="ARBA00023015"/>
    </source>
</evidence>
<accession>A0AAD9P3S1</accession>
<name>A0AAD9P3S1_RIDPI</name>
<evidence type="ECO:0000256" key="10">
    <source>
        <dbReference type="ARBA" id="ARBA00023163"/>
    </source>
</evidence>
<feature type="domain" description="PHD-type" evidence="14">
    <location>
        <begin position="1001"/>
        <end position="1052"/>
    </location>
</feature>
<evidence type="ECO:0000256" key="3">
    <source>
        <dbReference type="ARBA" id="ARBA00016995"/>
    </source>
</evidence>
<dbReference type="PANTHER" id="PTHR45888:SF4">
    <property type="entry name" value="PHD FINGER PROTEIN 10"/>
    <property type="match status" value="1"/>
</dbReference>
<sequence>MAENITANMPQDTEEEDPSEIVAAIIEDVTTAAVSAAAEPTDVTIAVSMTMETADVPSTSLTTDVVKAVEPKACMDSSASDDAATKTDVAVTVMDIKVVEPVTAEKDITETTGADKDIKDPVTADNDLIARVTEEANVTEHITADQNITEPAKGHIGITEPATAENDITESVAATTDKITESVTAPVAEDKVMTGPVTAGRDIAESVTAEKDTISPVPKDSDIRAPVVGNKDILAAVTTDKAITNTVMTDKDSTSPVTADVDMMISVAADKDITPNDTSLDCSNISLPSFLESKSSTGDKFTGNTPECSYEKPQSPAILSVKNSKKNPVVLDTPVEQKASSSVDDKQETAAKLNMQRPFRNIGVSENSSFASDVGKYLEGGMQDMSSLRSTPTELPSSSSSKDLVLMSLAKDAMSTPDDSLQEPRNVDNIEIIQLIEDTTSVSMSMDVDRDASLAGEKEHFSDCVSAAAPVDGEQSAAVDTTPSPTDNSLQSKDSINKLDKEEEQSSTKTPTDAQEESCKSEASGKQANVDQEGDVEMVEEKEGEASGSGGKPGGDGDGSEKGDDAEKKDAKSKSAKKRRSGITAETEEEEDDNEDHTMPASKLIEYQWPQEKGSEWYMLQEQVTEYLDIVSFKRKYPDLHRRPVEVKEKLYLLESNIAVSEMQCDLGLTALKSDQVHELMARDYPDKFKEYAVVLQARERQKITDHHKGYELPTIDKAKLTMYMKKAVKSAAEYNSMFMREKREERRAYFDLQTNEVHYPRQQKMVLPKEVTQVGSYPVALIPGQFQDYYKKYTSQELKYFPMNTALYNPPRPLKSLYPDPNQPSDVETEEEKDEAKSGSSGKGDNDSSSSRVVRGDSAGGGQLRVLLQSLDWGTQPSSSSDGSSDSSDSDKAGTRSDDSDLPLKAPTPKAPTPKSVRKPRTKASKPAWEVGSPSVARLSPGKEQPDVPCNICKGGPDKNRAGKAEELVKCSECNRYAHPSCLDLAAEMVPVIKTYPWQCMECKTCVKCMEPFDEDQMMFCDHCDRGYHTYCVGVRSIPMGRWECPSCHQEEPPKPKRVRRR</sequence>
<keyword evidence="16" id="KW-1185">Reference proteome</keyword>
<dbReference type="SMART" id="SM00249">
    <property type="entry name" value="PHD"/>
    <property type="match status" value="2"/>
</dbReference>
<feature type="compositionally biased region" description="Polar residues" evidence="13">
    <location>
        <begin position="478"/>
        <end position="494"/>
    </location>
</feature>
<comment type="similarity">
    <text evidence="2">Belongs to the SAYP family.</text>
</comment>